<keyword evidence="3" id="KW-0576">Peroxisome</keyword>
<evidence type="ECO:0008006" key="8">
    <source>
        <dbReference type="Google" id="ProtNLM"/>
    </source>
</evidence>
<dbReference type="PANTHER" id="PTHR24096:SF422">
    <property type="entry name" value="BCDNA.GH02901"/>
    <property type="match status" value="1"/>
</dbReference>
<feature type="non-terminal residue" evidence="6">
    <location>
        <position position="1"/>
    </location>
</feature>
<feature type="domain" description="AMP-dependent synthetase/ligase" evidence="4">
    <location>
        <begin position="5"/>
        <end position="175"/>
    </location>
</feature>
<evidence type="ECO:0000313" key="6">
    <source>
        <dbReference type="EMBL" id="GMR49074.1"/>
    </source>
</evidence>
<evidence type="ECO:0000256" key="2">
    <source>
        <dbReference type="ARBA" id="ARBA00006432"/>
    </source>
</evidence>
<comment type="subcellular location">
    <subcellularLocation>
        <location evidence="1">Peroxisome</location>
    </subcellularLocation>
</comment>
<dbReference type="PANTHER" id="PTHR24096">
    <property type="entry name" value="LONG-CHAIN-FATTY-ACID--COA LIGASE"/>
    <property type="match status" value="1"/>
</dbReference>
<dbReference type="GO" id="GO:0016405">
    <property type="term" value="F:CoA-ligase activity"/>
    <property type="evidence" value="ECO:0007669"/>
    <property type="project" value="TreeGrafter"/>
</dbReference>
<dbReference type="Proteomes" id="UP001328107">
    <property type="component" value="Unassembled WGS sequence"/>
</dbReference>
<dbReference type="AlphaFoldDB" id="A0AAN5CRL4"/>
<evidence type="ECO:0000259" key="4">
    <source>
        <dbReference type="Pfam" id="PF00501"/>
    </source>
</evidence>
<evidence type="ECO:0000313" key="7">
    <source>
        <dbReference type="Proteomes" id="UP001328107"/>
    </source>
</evidence>
<name>A0AAN5CRL4_9BILA</name>
<protein>
    <recommendedName>
        <fullName evidence="8">AMP-binding protein</fullName>
    </recommendedName>
</protein>
<evidence type="ECO:0000259" key="5">
    <source>
        <dbReference type="Pfam" id="PF13193"/>
    </source>
</evidence>
<feature type="domain" description="AMP-binding enzyme C-terminal" evidence="5">
    <location>
        <begin position="226"/>
        <end position="301"/>
    </location>
</feature>
<dbReference type="InterPro" id="IPR000873">
    <property type="entry name" value="AMP-dep_synth/lig_dom"/>
</dbReference>
<evidence type="ECO:0000256" key="3">
    <source>
        <dbReference type="ARBA" id="ARBA00023140"/>
    </source>
</evidence>
<dbReference type="FunFam" id="3.30.300.30:FF:000007">
    <property type="entry name" value="4-coumarate--CoA ligase 2"/>
    <property type="match status" value="1"/>
</dbReference>
<accession>A0AAN5CRL4</accession>
<sequence length="319" mass="35427">NSKVQESFIVNLPFYHMFGFGVLNINMLAGAKTVVMDKFEPQLYLTAIAKHRPRILTTVPPILLFLAKHPMVKQFDCSSLELVLVGAAPAGKDLCAEFLSQHTNVKYLCQAYGMTEITIGSHLPVLNVRDPHLGVGKAVSNLEQKIMDVSTGRELGIGEAGEIWVRSPTIMKGYLNKPEATAETIDKEGWLHTGDIGYMDSEGRMYIVDRLKELIKVKGLQVPPAELEDLLLSHPLVKDAAVIGIPDQRMGELVRAYVVRANESLTEKDVIDFVAQKVSKHKHITGGVNFVNEIPKSPSGKILRRFLRDEVAKEMKSKM</sequence>
<dbReference type="InterPro" id="IPR045851">
    <property type="entry name" value="AMP-bd_C_sf"/>
</dbReference>
<dbReference type="EMBL" id="BTRK01000004">
    <property type="protein sequence ID" value="GMR49074.1"/>
    <property type="molecule type" value="Genomic_DNA"/>
</dbReference>
<dbReference type="Gene3D" id="2.30.38.10">
    <property type="entry name" value="Luciferase, Domain 3"/>
    <property type="match status" value="1"/>
</dbReference>
<organism evidence="6 7">
    <name type="scientific">Pristionchus mayeri</name>
    <dbReference type="NCBI Taxonomy" id="1317129"/>
    <lineage>
        <taxon>Eukaryota</taxon>
        <taxon>Metazoa</taxon>
        <taxon>Ecdysozoa</taxon>
        <taxon>Nematoda</taxon>
        <taxon>Chromadorea</taxon>
        <taxon>Rhabditida</taxon>
        <taxon>Rhabditina</taxon>
        <taxon>Diplogasteromorpha</taxon>
        <taxon>Diplogasteroidea</taxon>
        <taxon>Neodiplogasteridae</taxon>
        <taxon>Pristionchus</taxon>
    </lineage>
</organism>
<dbReference type="GO" id="GO:0005777">
    <property type="term" value="C:peroxisome"/>
    <property type="evidence" value="ECO:0007669"/>
    <property type="project" value="UniProtKB-SubCell"/>
</dbReference>
<dbReference type="Gene3D" id="3.30.300.30">
    <property type="match status" value="1"/>
</dbReference>
<dbReference type="Gene3D" id="3.40.50.980">
    <property type="match status" value="1"/>
</dbReference>
<evidence type="ECO:0000256" key="1">
    <source>
        <dbReference type="ARBA" id="ARBA00004275"/>
    </source>
</evidence>
<proteinExistence type="inferred from homology"/>
<dbReference type="InterPro" id="IPR025110">
    <property type="entry name" value="AMP-bd_C"/>
</dbReference>
<gene>
    <name evidence="6" type="ORF">PMAYCL1PPCAC_19269</name>
</gene>
<comment type="similarity">
    <text evidence="2">Belongs to the ATP-dependent AMP-binding enzyme family.</text>
</comment>
<reference evidence="7" key="1">
    <citation type="submission" date="2022-10" db="EMBL/GenBank/DDBJ databases">
        <title>Genome assembly of Pristionchus species.</title>
        <authorList>
            <person name="Yoshida K."/>
            <person name="Sommer R.J."/>
        </authorList>
    </citation>
    <scope>NUCLEOTIDE SEQUENCE [LARGE SCALE GENOMIC DNA]</scope>
    <source>
        <strain evidence="7">RS5460</strain>
    </source>
</reference>
<keyword evidence="7" id="KW-1185">Reference proteome</keyword>
<dbReference type="Pfam" id="PF13193">
    <property type="entry name" value="AMP-binding_C"/>
    <property type="match status" value="1"/>
</dbReference>
<dbReference type="Pfam" id="PF00501">
    <property type="entry name" value="AMP-binding"/>
    <property type="match status" value="1"/>
</dbReference>
<comment type="caution">
    <text evidence="6">The sequence shown here is derived from an EMBL/GenBank/DDBJ whole genome shotgun (WGS) entry which is preliminary data.</text>
</comment>
<dbReference type="SUPFAM" id="SSF56801">
    <property type="entry name" value="Acetyl-CoA synthetase-like"/>
    <property type="match status" value="1"/>
</dbReference>